<keyword evidence="7" id="KW-1185">Reference proteome</keyword>
<evidence type="ECO:0000259" key="5">
    <source>
        <dbReference type="PROSITE" id="PS50931"/>
    </source>
</evidence>
<dbReference type="InterPro" id="IPR036388">
    <property type="entry name" value="WH-like_DNA-bd_sf"/>
</dbReference>
<name>A0ABM8GZG9_9MICO</name>
<dbReference type="Gene3D" id="3.40.190.10">
    <property type="entry name" value="Periplasmic binding protein-like II"/>
    <property type="match status" value="2"/>
</dbReference>
<evidence type="ECO:0000313" key="6">
    <source>
        <dbReference type="EMBL" id="BDZ53854.1"/>
    </source>
</evidence>
<evidence type="ECO:0000256" key="1">
    <source>
        <dbReference type="ARBA" id="ARBA00009437"/>
    </source>
</evidence>
<dbReference type="SUPFAM" id="SSF53850">
    <property type="entry name" value="Periplasmic binding protein-like II"/>
    <property type="match status" value="1"/>
</dbReference>
<evidence type="ECO:0000256" key="4">
    <source>
        <dbReference type="ARBA" id="ARBA00023163"/>
    </source>
</evidence>
<dbReference type="RefSeq" id="WP_234661153.1">
    <property type="nucleotide sequence ID" value="NZ_AP027734.1"/>
</dbReference>
<evidence type="ECO:0000256" key="2">
    <source>
        <dbReference type="ARBA" id="ARBA00023015"/>
    </source>
</evidence>
<keyword evidence="2" id="KW-0805">Transcription regulation</keyword>
<organism evidence="6 7">
    <name type="scientific">Agromyces marinus</name>
    <dbReference type="NCBI Taxonomy" id="1389020"/>
    <lineage>
        <taxon>Bacteria</taxon>
        <taxon>Bacillati</taxon>
        <taxon>Actinomycetota</taxon>
        <taxon>Actinomycetes</taxon>
        <taxon>Micrococcales</taxon>
        <taxon>Microbacteriaceae</taxon>
        <taxon>Agromyces</taxon>
    </lineage>
</organism>
<keyword evidence="4" id="KW-0804">Transcription</keyword>
<dbReference type="PROSITE" id="PS50931">
    <property type="entry name" value="HTH_LYSR"/>
    <property type="match status" value="1"/>
</dbReference>
<dbReference type="PANTHER" id="PTHR30346:SF28">
    <property type="entry name" value="HTH-TYPE TRANSCRIPTIONAL REGULATOR CYNR"/>
    <property type="match status" value="1"/>
</dbReference>
<dbReference type="InterPro" id="IPR000847">
    <property type="entry name" value="LysR_HTH_N"/>
</dbReference>
<evidence type="ECO:0000256" key="3">
    <source>
        <dbReference type="ARBA" id="ARBA00023125"/>
    </source>
</evidence>
<gene>
    <name evidence="6" type="ORF">GCM10025870_09270</name>
</gene>
<dbReference type="PRINTS" id="PR00039">
    <property type="entry name" value="HTHLYSR"/>
</dbReference>
<dbReference type="Proteomes" id="UP001321477">
    <property type="component" value="Chromosome"/>
</dbReference>
<dbReference type="EMBL" id="AP027734">
    <property type="protein sequence ID" value="BDZ53854.1"/>
    <property type="molecule type" value="Genomic_DNA"/>
</dbReference>
<sequence length="292" mass="31280">MELRQLRWFLAAVEAGSLSAAAREGHISQPALSVMIAQLERELGARLLDRGRDGVRLTAAGSAVAGIARRMVDDAELAGIAARATHDHDAEVRLAVTDPGTVPLVAGAVAAATLAGVHVSLVVGRHRPWEVHGVLRREVDLAVVTAPILDRRIRTAQLTTERRGILVGPRNDLFEAADADLTFELLADQAAVDPVDVPLDWTDEWAYRPQLNGERLRRAGPPVDSMSATFLSALTTEAVAFVPRQVGLIGQAMGLRYLEPTTGPLCEHLIAWRPPLSDAARLVLNSAASAVH</sequence>
<proteinExistence type="inferred from homology"/>
<keyword evidence="3" id="KW-0238">DNA-binding</keyword>
<accession>A0ABM8GZG9</accession>
<dbReference type="Gene3D" id="1.10.10.10">
    <property type="entry name" value="Winged helix-like DNA-binding domain superfamily/Winged helix DNA-binding domain"/>
    <property type="match status" value="1"/>
</dbReference>
<feature type="domain" description="HTH lysR-type" evidence="5">
    <location>
        <begin position="1"/>
        <end position="58"/>
    </location>
</feature>
<dbReference type="InterPro" id="IPR036390">
    <property type="entry name" value="WH_DNA-bd_sf"/>
</dbReference>
<protein>
    <submittedName>
        <fullName evidence="6">LysR family transcriptional regulator</fullName>
    </submittedName>
</protein>
<comment type="similarity">
    <text evidence="1">Belongs to the LysR transcriptional regulatory family.</text>
</comment>
<dbReference type="Pfam" id="PF00126">
    <property type="entry name" value="HTH_1"/>
    <property type="match status" value="1"/>
</dbReference>
<evidence type="ECO:0000313" key="7">
    <source>
        <dbReference type="Proteomes" id="UP001321477"/>
    </source>
</evidence>
<dbReference type="SUPFAM" id="SSF46785">
    <property type="entry name" value="Winged helix' DNA-binding domain"/>
    <property type="match status" value="1"/>
</dbReference>
<dbReference type="PANTHER" id="PTHR30346">
    <property type="entry name" value="TRANSCRIPTIONAL DUAL REGULATOR HCAR-RELATED"/>
    <property type="match status" value="1"/>
</dbReference>
<reference evidence="7" key="1">
    <citation type="journal article" date="2019" name="Int. J. Syst. Evol. Microbiol.">
        <title>The Global Catalogue of Microorganisms (GCM) 10K type strain sequencing project: providing services to taxonomists for standard genome sequencing and annotation.</title>
        <authorList>
            <consortium name="The Broad Institute Genomics Platform"/>
            <consortium name="The Broad Institute Genome Sequencing Center for Infectious Disease"/>
            <person name="Wu L."/>
            <person name="Ma J."/>
        </authorList>
    </citation>
    <scope>NUCLEOTIDE SEQUENCE [LARGE SCALE GENOMIC DNA]</scope>
    <source>
        <strain evidence="7">NBRC 109019</strain>
    </source>
</reference>